<keyword evidence="2" id="KW-0812">Transmembrane</keyword>
<feature type="region of interest" description="Disordered" evidence="1">
    <location>
        <begin position="60"/>
        <end position="81"/>
    </location>
</feature>
<name>A0A7R7XBC5_9EURO</name>
<keyword evidence="4" id="KW-1185">Reference proteome</keyword>
<evidence type="ECO:0000313" key="4">
    <source>
        <dbReference type="Proteomes" id="UP000654913"/>
    </source>
</evidence>
<accession>A0A7R7XBC5</accession>
<dbReference type="AlphaFoldDB" id="A0A7R7XBC5"/>
<feature type="compositionally biased region" description="Basic and acidic residues" evidence="1">
    <location>
        <begin position="69"/>
        <end position="80"/>
    </location>
</feature>
<sequence length="144" mass="15227">MQSLLATSRMAVGLGFLTIPSHLATLFTMPFSPEATIGCRMAGSRDLILGALLYACCSRSSTSGSTAVGKEKNGDNRERQSGWTDTQRALLAGIVVDALDVLTCLWCYCEGTLPLSSALLLGGGAALFCDIGGYCLYMQSKESR</sequence>
<organism evidence="3 4">
    <name type="scientific">Aspergillus puulaauensis</name>
    <dbReference type="NCBI Taxonomy" id="1220207"/>
    <lineage>
        <taxon>Eukaryota</taxon>
        <taxon>Fungi</taxon>
        <taxon>Dikarya</taxon>
        <taxon>Ascomycota</taxon>
        <taxon>Pezizomycotina</taxon>
        <taxon>Eurotiomycetes</taxon>
        <taxon>Eurotiomycetidae</taxon>
        <taxon>Eurotiales</taxon>
        <taxon>Aspergillaceae</taxon>
        <taxon>Aspergillus</taxon>
    </lineage>
</organism>
<gene>
    <name evidence="3" type="ORF">APUU_10968A</name>
</gene>
<protein>
    <submittedName>
        <fullName evidence="3">Uncharacterized protein</fullName>
    </submittedName>
</protein>
<reference evidence="3" key="2">
    <citation type="submission" date="2021-02" db="EMBL/GenBank/DDBJ databases">
        <title>Aspergillus puulaauensis MK2 genome sequence.</title>
        <authorList>
            <person name="Futagami T."/>
            <person name="Mori K."/>
            <person name="Kadooka C."/>
            <person name="Tanaka T."/>
        </authorList>
    </citation>
    <scope>NUCLEOTIDE SEQUENCE</scope>
    <source>
        <strain evidence="3">MK2</strain>
    </source>
</reference>
<dbReference type="OrthoDB" id="4160064at2759"/>
<evidence type="ECO:0000256" key="1">
    <source>
        <dbReference type="SAM" id="MobiDB-lite"/>
    </source>
</evidence>
<proteinExistence type="predicted"/>
<dbReference type="GeneID" id="64968145"/>
<dbReference type="RefSeq" id="XP_041550334.1">
    <property type="nucleotide sequence ID" value="XM_041706684.1"/>
</dbReference>
<feature type="transmembrane region" description="Helical" evidence="2">
    <location>
        <begin position="114"/>
        <end position="137"/>
    </location>
</feature>
<dbReference type="KEGG" id="apuu:APUU_10968A"/>
<keyword evidence="2" id="KW-1133">Transmembrane helix</keyword>
<evidence type="ECO:0000313" key="3">
    <source>
        <dbReference type="EMBL" id="BCS18140.1"/>
    </source>
</evidence>
<dbReference type="EMBL" id="AP024443">
    <property type="protein sequence ID" value="BCS18140.1"/>
    <property type="molecule type" value="Genomic_DNA"/>
</dbReference>
<keyword evidence="2" id="KW-0472">Membrane</keyword>
<evidence type="ECO:0000256" key="2">
    <source>
        <dbReference type="SAM" id="Phobius"/>
    </source>
</evidence>
<dbReference type="Proteomes" id="UP000654913">
    <property type="component" value="Chromosome 1"/>
</dbReference>
<reference evidence="3" key="1">
    <citation type="submission" date="2021-01" db="EMBL/GenBank/DDBJ databases">
        <authorList>
            <consortium name="Aspergillus puulaauensis MK2 genome sequencing consortium"/>
            <person name="Kazuki M."/>
            <person name="Futagami T."/>
        </authorList>
    </citation>
    <scope>NUCLEOTIDE SEQUENCE</scope>
    <source>
        <strain evidence="3">MK2</strain>
    </source>
</reference>